<dbReference type="InterPro" id="IPR041631">
    <property type="entry name" value="Alpha_DG1_N2"/>
</dbReference>
<dbReference type="InterPro" id="IPR008465">
    <property type="entry name" value="DAG1_C"/>
</dbReference>
<keyword evidence="4" id="KW-0963">Cytoplasm</keyword>
<keyword evidence="5 9" id="KW-0812">Transmembrane</keyword>
<feature type="compositionally biased region" description="Low complexity" evidence="8">
    <location>
        <begin position="426"/>
        <end position="441"/>
    </location>
</feature>
<keyword evidence="3" id="KW-1003">Cell membrane</keyword>
<evidence type="ECO:0000256" key="4">
    <source>
        <dbReference type="ARBA" id="ARBA00022490"/>
    </source>
</evidence>
<reference evidence="11 12" key="1">
    <citation type="submission" date="2022-12" db="EMBL/GenBank/DDBJ databases">
        <title>Chromosome-level genome of Tegillarca granosa.</title>
        <authorList>
            <person name="Kim J."/>
        </authorList>
    </citation>
    <scope>NUCLEOTIDE SEQUENCE [LARGE SCALE GENOMIC DNA]</scope>
    <source>
        <strain evidence="11">Teg-2019</strain>
        <tissue evidence="11">Adductor muscle</tissue>
    </source>
</reference>
<evidence type="ECO:0000256" key="3">
    <source>
        <dbReference type="ARBA" id="ARBA00022475"/>
    </source>
</evidence>
<feature type="compositionally biased region" description="Pro residues" evidence="8">
    <location>
        <begin position="442"/>
        <end position="455"/>
    </location>
</feature>
<feature type="region of interest" description="Disordered" evidence="8">
    <location>
        <begin position="380"/>
        <end position="469"/>
    </location>
</feature>
<organism evidence="11 12">
    <name type="scientific">Tegillarca granosa</name>
    <name type="common">Malaysian cockle</name>
    <name type="synonym">Anadara granosa</name>
    <dbReference type="NCBI Taxonomy" id="220873"/>
    <lineage>
        <taxon>Eukaryota</taxon>
        <taxon>Metazoa</taxon>
        <taxon>Spiralia</taxon>
        <taxon>Lophotrochozoa</taxon>
        <taxon>Mollusca</taxon>
        <taxon>Bivalvia</taxon>
        <taxon>Autobranchia</taxon>
        <taxon>Pteriomorphia</taxon>
        <taxon>Arcoida</taxon>
        <taxon>Arcoidea</taxon>
        <taxon>Arcidae</taxon>
        <taxon>Tegillarca</taxon>
    </lineage>
</organism>
<sequence>MDSSSITCVCEMWGRYFNRNLRKNENQRKSNGLYFPSRTLGLFIILILLDFSVAQEMKILDIEKYLDSKDSNISPNHIKEEEPVSLLWGIADTSAIVGRLFKYHIPSDAFKGNIHKYVQLKGIATPSDIGQHYIEIKVSGPKNSEAKDVFSVSVNGETPGVLYFSKATDNQKPQVVRCKREQPETAVTIVLDTDVTLLSSPERVNLLDQLTNSLNLLPEMLKLLPVGNKPMFDSSALVSGPGDVKSPKFSGAMASWLVGCGKVEKDHMPVLQYVESAAKNGSITRSIGHSVIGWHVTSSHFQEKPHRRRRALRATATAVITQAPPTKPPVEVITPTKTFKTESTTEPLSRVVPSMESHIQPSHTVPHIEPTKTMVMPEPTARPPMSSAIVTPEPTPEPTTKRLTTPTTRIITKPTTPEPTPEPTTKKPTTTTTQKPTTRSTPQPPPEETPEPKPTVHPRCPNDDQERGPMKLREIDDMSFVAGKLTVQKINNQVFFDCKDGDTFALNLVLFANKTQSLPANHFLSLKKGKRYWKVEGMPLNRDIGTGKYRITAMNSIGVMPAFDDFRVNVLPDGDKTMPLPLPSHEISLVFDNDYETFTVSDRIHVTDKLAKLFGSSNSKEITVLRVDKGSVIFAWTNNSLPTDSCAVEDIHDITSRLITNDGSLSDEAVKRMEPYRLTSVAVQPMGACEKHPDFPGVDTKPEPEHTPEPTYEPVDTKKPTGIVVDIETTQGPDTKKDAQGTSDDEIWITTVVPAVVIVLILLIALLIACVLYRKKRKGKMSLEDKHTFVNRGVPVILPDEYDDKGNDSTKPLMLGEEKPPLPPPEYTHAPSESSRSSGDKGYEEHEMDETDINSPLFQRPPPPPAANGTKQPRPHLQPAYKSQDPNVPP</sequence>
<gene>
    <name evidence="11" type="ORF">KUTeg_021111</name>
</gene>
<dbReference type="Pfam" id="PF18424">
    <property type="entry name" value="a_DG1_N2"/>
    <property type="match status" value="1"/>
</dbReference>
<evidence type="ECO:0000256" key="1">
    <source>
        <dbReference type="ARBA" id="ARBA00004162"/>
    </source>
</evidence>
<feature type="compositionally biased region" description="Low complexity" evidence="8">
    <location>
        <begin position="401"/>
        <end position="415"/>
    </location>
</feature>
<dbReference type="Pfam" id="PF05454">
    <property type="entry name" value="DAG1"/>
    <property type="match status" value="1"/>
</dbReference>
<dbReference type="Gene3D" id="3.30.70.1040">
    <property type="entry name" value="Dystroglycan, domain 2"/>
    <property type="match status" value="1"/>
</dbReference>
<evidence type="ECO:0000256" key="9">
    <source>
        <dbReference type="SAM" id="Phobius"/>
    </source>
</evidence>
<evidence type="ECO:0000256" key="2">
    <source>
        <dbReference type="ARBA" id="ARBA00004496"/>
    </source>
</evidence>
<comment type="caution">
    <text evidence="11">The sequence shown here is derived from an EMBL/GenBank/DDBJ whole genome shotgun (WGS) entry which is preliminary data.</text>
</comment>
<feature type="region of interest" description="Disordered" evidence="8">
    <location>
        <begin position="694"/>
        <end position="718"/>
    </location>
</feature>
<feature type="transmembrane region" description="Helical" evidence="9">
    <location>
        <begin position="747"/>
        <end position="773"/>
    </location>
</feature>
<dbReference type="SUPFAM" id="SSF111006">
    <property type="entry name" value="Dystroglycan, domain 2"/>
    <property type="match status" value="1"/>
</dbReference>
<dbReference type="Proteomes" id="UP001217089">
    <property type="component" value="Unassembled WGS sequence"/>
</dbReference>
<dbReference type="PANTHER" id="PTHR21559:SF21">
    <property type="entry name" value="DYSTROGLYCAN 1"/>
    <property type="match status" value="1"/>
</dbReference>
<evidence type="ECO:0000259" key="10">
    <source>
        <dbReference type="PROSITE" id="PS51699"/>
    </source>
</evidence>
<evidence type="ECO:0000256" key="5">
    <source>
        <dbReference type="ARBA" id="ARBA00022692"/>
    </source>
</evidence>
<feature type="region of interest" description="Disordered" evidence="8">
    <location>
        <begin position="340"/>
        <end position="365"/>
    </location>
</feature>
<keyword evidence="6 9" id="KW-1133">Transmembrane helix</keyword>
<feature type="compositionally biased region" description="Basic and acidic residues" evidence="8">
    <location>
        <begin position="460"/>
        <end position="469"/>
    </location>
</feature>
<name>A0ABQ9E9T9_TEGGR</name>
<proteinExistence type="predicted"/>
<dbReference type="PROSITE" id="PS51699">
    <property type="entry name" value="SEA_DG"/>
    <property type="match status" value="1"/>
</dbReference>
<dbReference type="EMBL" id="JARBDR010000918">
    <property type="protein sequence ID" value="KAJ8302124.1"/>
    <property type="molecule type" value="Genomic_DNA"/>
</dbReference>
<feature type="transmembrane region" description="Helical" evidence="9">
    <location>
        <begin position="32"/>
        <end position="54"/>
    </location>
</feature>
<evidence type="ECO:0000313" key="12">
    <source>
        <dbReference type="Proteomes" id="UP001217089"/>
    </source>
</evidence>
<comment type="subcellular location">
    <subcellularLocation>
        <location evidence="1">Cell membrane</location>
        <topology evidence="1">Single-pass membrane protein</topology>
    </subcellularLocation>
    <subcellularLocation>
        <location evidence="2">Cytoplasm</location>
    </subcellularLocation>
</comment>
<keyword evidence="7" id="KW-0325">Glycoprotein</keyword>
<dbReference type="PANTHER" id="PTHR21559">
    <property type="entry name" value="DYSTROGLYCAN-RELATED"/>
    <property type="match status" value="1"/>
</dbReference>
<evidence type="ECO:0000313" key="11">
    <source>
        <dbReference type="EMBL" id="KAJ8302124.1"/>
    </source>
</evidence>
<feature type="region of interest" description="Disordered" evidence="8">
    <location>
        <begin position="798"/>
        <end position="890"/>
    </location>
</feature>
<dbReference type="InterPro" id="IPR027468">
    <property type="entry name" value="Alpha-dystroglycan_domain_2"/>
</dbReference>
<evidence type="ECO:0000256" key="8">
    <source>
        <dbReference type="SAM" id="MobiDB-lite"/>
    </source>
</evidence>
<evidence type="ECO:0000256" key="7">
    <source>
        <dbReference type="ARBA" id="ARBA00023180"/>
    </source>
</evidence>
<keyword evidence="12" id="KW-1185">Reference proteome</keyword>
<keyword evidence="9" id="KW-0472">Membrane</keyword>
<feature type="compositionally biased region" description="Basic and acidic residues" evidence="8">
    <location>
        <begin position="694"/>
        <end position="708"/>
    </location>
</feature>
<evidence type="ECO:0000256" key="6">
    <source>
        <dbReference type="ARBA" id="ARBA00022989"/>
    </source>
</evidence>
<feature type="domain" description="Peptidase S72" evidence="10">
    <location>
        <begin position="578"/>
        <end position="688"/>
    </location>
</feature>
<dbReference type="InterPro" id="IPR030398">
    <property type="entry name" value="SEA_DG_dom"/>
</dbReference>
<protein>
    <recommendedName>
        <fullName evidence="10">Peptidase S72 domain-containing protein</fullName>
    </recommendedName>
</protein>
<accession>A0ABQ9E9T9</accession>